<evidence type="ECO:0000256" key="3">
    <source>
        <dbReference type="ARBA" id="ARBA00022806"/>
    </source>
</evidence>
<dbReference type="EMBL" id="NBIV01000128">
    <property type="protein sequence ID" value="PXF43348.1"/>
    <property type="molecule type" value="Genomic_DNA"/>
</dbReference>
<dbReference type="GO" id="GO:0000184">
    <property type="term" value="P:nuclear-transcribed mRNA catabolic process, nonsense-mediated decay"/>
    <property type="evidence" value="ECO:0007669"/>
    <property type="project" value="TreeGrafter"/>
</dbReference>
<dbReference type="Pfam" id="PF13087">
    <property type="entry name" value="AAA_12"/>
    <property type="match status" value="1"/>
</dbReference>
<keyword evidence="1" id="KW-0547">Nucleotide-binding</keyword>
<dbReference type="Proteomes" id="UP000247409">
    <property type="component" value="Unassembled WGS sequence"/>
</dbReference>
<evidence type="ECO:0000256" key="2">
    <source>
        <dbReference type="ARBA" id="ARBA00022801"/>
    </source>
</evidence>
<dbReference type="Pfam" id="PF13086">
    <property type="entry name" value="AAA_11"/>
    <property type="match status" value="1"/>
</dbReference>
<keyword evidence="3" id="KW-0347">Helicase</keyword>
<dbReference type="InterPro" id="IPR027417">
    <property type="entry name" value="P-loop_NTPase"/>
</dbReference>
<dbReference type="OrthoDB" id="2025at2759"/>
<dbReference type="GO" id="GO:0003678">
    <property type="term" value="F:DNA helicase activity"/>
    <property type="evidence" value="ECO:0007669"/>
    <property type="project" value="UniProtKB-EC"/>
</dbReference>
<evidence type="ECO:0000256" key="4">
    <source>
        <dbReference type="ARBA" id="ARBA00022840"/>
    </source>
</evidence>
<evidence type="ECO:0000256" key="1">
    <source>
        <dbReference type="ARBA" id="ARBA00022741"/>
    </source>
</evidence>
<dbReference type="InterPro" id="IPR047187">
    <property type="entry name" value="SF1_C_Upf1"/>
</dbReference>
<sequence length="674" mass="74986">MKKGRPQGRGRSAKRQAFHSAMEAYNKHFRPLLDAEVAAEQEQMRQLRSEDSGNMVKLHGLAIRREKRIFAEVVYSLQSRKALPQSRFGKGDLVDIHYETESVQALILSRQSRKLFVTASIGSEAADRLDSYAALAKCVHAEAGINTLSYERAVKALDFVSKGTPLSSDTVRLLIMSIAATQDHLYLDLQTKLSATELASRHLSDNKNMWEQIAGETVGRFRDEDANLVIRQLKPRLNRSQIRTIRKALQRRFTLVQGPPGTGKTFMASHLISCILQLNIGPVLACAGTNVATDNLMRNILKTCPKAKVVRLGRVSAVQEDLWNMSLDGLLERNKQVRKARRDVEQGLNVNLRALEKVVAHDILRSADVIVATCVGSGRDEIKDFKFSFVIIDEATQVTEPDTLIPFSFSNDIASQCVLIGDHCQLPPTVLSTTSLSNTEGLGISMFLRLWLAGVGVQLLDTQYRMHPSIASFPCAHFYSGLLRDGVRSEDRVAPKNLSDEAIRLFSKGRSFFCNVENGVEESVSTSRESGKVGTSLLNHSEAQAVVKLVALLEPRTEGKALVSEKTFRTSDIGIISPYEGQVRLLHDMIAQGENSDMKISTVDSFQGQERDVILVSAVRSNMTGQVGFLKDWRRLNVSITRARLLLVVVGNEETLMNDVHWKAWIRAQPRLVI</sequence>
<dbReference type="InterPro" id="IPR014001">
    <property type="entry name" value="Helicase_ATP-bd"/>
</dbReference>
<dbReference type="SMART" id="SM00487">
    <property type="entry name" value="DEXDc"/>
    <property type="match status" value="1"/>
</dbReference>
<dbReference type="GO" id="GO:0016787">
    <property type="term" value="F:hydrolase activity"/>
    <property type="evidence" value="ECO:0007669"/>
    <property type="project" value="UniProtKB-KW"/>
</dbReference>
<comment type="caution">
    <text evidence="7">The sequence shown here is derived from an EMBL/GenBank/DDBJ whole genome shotgun (WGS) entry which is preliminary data.</text>
</comment>
<dbReference type="InterPro" id="IPR041679">
    <property type="entry name" value="DNA2/NAM7-like_C"/>
</dbReference>
<dbReference type="FunFam" id="3.40.50.300:FF:000326">
    <property type="entry name" value="P-loop containing nucleoside triphosphate hydrolase"/>
    <property type="match status" value="1"/>
</dbReference>
<reference evidence="7 8" key="1">
    <citation type="journal article" date="2018" name="Mol. Biol. Evol.">
        <title>Analysis of the draft genome of the red seaweed Gracilariopsis chorda provides insights into genome size evolution in Rhodophyta.</title>
        <authorList>
            <person name="Lee J."/>
            <person name="Yang E.C."/>
            <person name="Graf L."/>
            <person name="Yang J.H."/>
            <person name="Qiu H."/>
            <person name="Zel Zion U."/>
            <person name="Chan C.X."/>
            <person name="Stephens T.G."/>
            <person name="Weber A.P.M."/>
            <person name="Boo G.H."/>
            <person name="Boo S.M."/>
            <person name="Kim K.M."/>
            <person name="Shin Y."/>
            <person name="Jung M."/>
            <person name="Lee S.J."/>
            <person name="Yim H.S."/>
            <person name="Lee J.H."/>
            <person name="Bhattacharya D."/>
            <person name="Yoon H.S."/>
        </authorList>
    </citation>
    <scope>NUCLEOTIDE SEQUENCE [LARGE SCALE GENOMIC DNA]</scope>
    <source>
        <strain evidence="7 8">SKKU-2015</strain>
        <tissue evidence="7">Whole body</tissue>
    </source>
</reference>
<evidence type="ECO:0000313" key="8">
    <source>
        <dbReference type="Proteomes" id="UP000247409"/>
    </source>
</evidence>
<evidence type="ECO:0000313" key="7">
    <source>
        <dbReference type="EMBL" id="PXF43348.1"/>
    </source>
</evidence>
<organism evidence="7 8">
    <name type="scientific">Gracilariopsis chorda</name>
    <dbReference type="NCBI Taxonomy" id="448386"/>
    <lineage>
        <taxon>Eukaryota</taxon>
        <taxon>Rhodophyta</taxon>
        <taxon>Florideophyceae</taxon>
        <taxon>Rhodymeniophycidae</taxon>
        <taxon>Gracilariales</taxon>
        <taxon>Gracilariaceae</taxon>
        <taxon>Gracilariopsis</taxon>
    </lineage>
</organism>
<dbReference type="PANTHER" id="PTHR10887:SF517">
    <property type="entry name" value="RNA HELICASE NONSENSE MRNA REDUCING FACTOR"/>
    <property type="match status" value="1"/>
</dbReference>
<keyword evidence="4" id="KW-0067">ATP-binding</keyword>
<dbReference type="PANTHER" id="PTHR10887">
    <property type="entry name" value="DNA2/NAM7 HELICASE FAMILY"/>
    <property type="match status" value="1"/>
</dbReference>
<dbReference type="GO" id="GO:0003724">
    <property type="term" value="F:RNA helicase activity"/>
    <property type="evidence" value="ECO:0007669"/>
    <property type="project" value="TreeGrafter"/>
</dbReference>
<dbReference type="GO" id="GO:0005524">
    <property type="term" value="F:ATP binding"/>
    <property type="evidence" value="ECO:0007669"/>
    <property type="project" value="UniProtKB-KW"/>
</dbReference>
<gene>
    <name evidence="7" type="ORF">BWQ96_06911</name>
</gene>
<accession>A0A2V3IMP2</accession>
<comment type="catalytic activity">
    <reaction evidence="5">
        <text>ATP + H2O = ADP + phosphate + H(+)</text>
        <dbReference type="Rhea" id="RHEA:13065"/>
        <dbReference type="ChEBI" id="CHEBI:15377"/>
        <dbReference type="ChEBI" id="CHEBI:15378"/>
        <dbReference type="ChEBI" id="CHEBI:30616"/>
        <dbReference type="ChEBI" id="CHEBI:43474"/>
        <dbReference type="ChEBI" id="CHEBI:456216"/>
        <dbReference type="EC" id="3.6.4.12"/>
    </reaction>
    <physiologicalReaction direction="left-to-right" evidence="5">
        <dbReference type="Rhea" id="RHEA:13066"/>
    </physiologicalReaction>
</comment>
<evidence type="ECO:0000256" key="5">
    <source>
        <dbReference type="ARBA" id="ARBA00048432"/>
    </source>
</evidence>
<keyword evidence="8" id="KW-1185">Reference proteome</keyword>
<evidence type="ECO:0000259" key="6">
    <source>
        <dbReference type="SMART" id="SM00487"/>
    </source>
</evidence>
<dbReference type="CDD" id="cd18808">
    <property type="entry name" value="SF1_C_Upf1"/>
    <property type="match status" value="1"/>
</dbReference>
<dbReference type="GO" id="GO:0005737">
    <property type="term" value="C:cytoplasm"/>
    <property type="evidence" value="ECO:0007669"/>
    <property type="project" value="TreeGrafter"/>
</dbReference>
<dbReference type="AlphaFoldDB" id="A0A2V3IMP2"/>
<feature type="domain" description="Helicase ATP-binding" evidence="6">
    <location>
        <begin position="233"/>
        <end position="464"/>
    </location>
</feature>
<dbReference type="STRING" id="448386.A0A2V3IMP2"/>
<dbReference type="Gene3D" id="3.40.50.300">
    <property type="entry name" value="P-loop containing nucleotide triphosphate hydrolases"/>
    <property type="match status" value="2"/>
</dbReference>
<proteinExistence type="predicted"/>
<dbReference type="InterPro" id="IPR045055">
    <property type="entry name" value="DNA2/NAM7-like"/>
</dbReference>
<keyword evidence="2" id="KW-0378">Hydrolase</keyword>
<dbReference type="SUPFAM" id="SSF52540">
    <property type="entry name" value="P-loop containing nucleoside triphosphate hydrolases"/>
    <property type="match status" value="1"/>
</dbReference>
<name>A0A2V3IMP2_9FLOR</name>
<dbReference type="GO" id="GO:0005694">
    <property type="term" value="C:chromosome"/>
    <property type="evidence" value="ECO:0007669"/>
    <property type="project" value="UniProtKB-ARBA"/>
</dbReference>
<dbReference type="InterPro" id="IPR041677">
    <property type="entry name" value="DNA2/NAM7_AAA_11"/>
</dbReference>
<protein>
    <submittedName>
        <fullName evidence="7">Regulator of nonsense transcripts 1-like</fullName>
    </submittedName>
</protein>